<dbReference type="OrthoDB" id="3041043at2759"/>
<protein>
    <submittedName>
        <fullName evidence="1">Uncharacterized protein</fullName>
    </submittedName>
</protein>
<dbReference type="RefSeq" id="XP_009550733.1">
    <property type="nucleotide sequence ID" value="XM_009552438.1"/>
</dbReference>
<dbReference type="HOGENOM" id="CLU_036419_2_0_1"/>
<dbReference type="Proteomes" id="UP000030671">
    <property type="component" value="Unassembled WGS sequence"/>
</dbReference>
<gene>
    <name evidence="1" type="ORF">HETIRDRAFT_327508</name>
</gene>
<evidence type="ECO:0000313" key="2">
    <source>
        <dbReference type="Proteomes" id="UP000030671"/>
    </source>
</evidence>
<dbReference type="GeneID" id="20671334"/>
<reference evidence="1 2" key="1">
    <citation type="journal article" date="2012" name="New Phytol.">
        <title>Insight into trade-off between wood decay and parasitism from the genome of a fungal forest pathogen.</title>
        <authorList>
            <person name="Olson A."/>
            <person name="Aerts A."/>
            <person name="Asiegbu F."/>
            <person name="Belbahri L."/>
            <person name="Bouzid O."/>
            <person name="Broberg A."/>
            <person name="Canback B."/>
            <person name="Coutinho P.M."/>
            <person name="Cullen D."/>
            <person name="Dalman K."/>
            <person name="Deflorio G."/>
            <person name="van Diepen L.T."/>
            <person name="Dunand C."/>
            <person name="Duplessis S."/>
            <person name="Durling M."/>
            <person name="Gonthier P."/>
            <person name="Grimwood J."/>
            <person name="Fossdal C.G."/>
            <person name="Hansson D."/>
            <person name="Henrissat B."/>
            <person name="Hietala A."/>
            <person name="Himmelstrand K."/>
            <person name="Hoffmeister D."/>
            <person name="Hogberg N."/>
            <person name="James T.Y."/>
            <person name="Karlsson M."/>
            <person name="Kohler A."/>
            <person name="Kues U."/>
            <person name="Lee Y.H."/>
            <person name="Lin Y.C."/>
            <person name="Lind M."/>
            <person name="Lindquist E."/>
            <person name="Lombard V."/>
            <person name="Lucas S."/>
            <person name="Lunden K."/>
            <person name="Morin E."/>
            <person name="Murat C."/>
            <person name="Park J."/>
            <person name="Raffaello T."/>
            <person name="Rouze P."/>
            <person name="Salamov A."/>
            <person name="Schmutz J."/>
            <person name="Solheim H."/>
            <person name="Stahlberg J."/>
            <person name="Velez H."/>
            <person name="de Vries R.P."/>
            <person name="Wiebenga A."/>
            <person name="Woodward S."/>
            <person name="Yakovlev I."/>
            <person name="Garbelotto M."/>
            <person name="Martin F."/>
            <person name="Grigoriev I.V."/>
            <person name="Stenlid J."/>
        </authorList>
    </citation>
    <scope>NUCLEOTIDE SEQUENCE [LARGE SCALE GENOMIC DNA]</scope>
    <source>
        <strain evidence="1 2">TC 32-1</strain>
    </source>
</reference>
<dbReference type="eggNOG" id="ENOG502S6I6">
    <property type="taxonomic scope" value="Eukaryota"/>
</dbReference>
<organism evidence="1 2">
    <name type="scientific">Heterobasidion irregulare (strain TC 32-1)</name>
    <dbReference type="NCBI Taxonomy" id="747525"/>
    <lineage>
        <taxon>Eukaryota</taxon>
        <taxon>Fungi</taxon>
        <taxon>Dikarya</taxon>
        <taxon>Basidiomycota</taxon>
        <taxon>Agaricomycotina</taxon>
        <taxon>Agaricomycetes</taxon>
        <taxon>Russulales</taxon>
        <taxon>Bondarzewiaceae</taxon>
        <taxon>Heterobasidion</taxon>
        <taxon>Heterobasidion annosum species complex</taxon>
    </lineage>
</organism>
<name>W4JUN7_HETIT</name>
<proteinExistence type="predicted"/>
<dbReference type="AlphaFoldDB" id="W4JUN7"/>
<sequence length="440" mass="49793">MDDLNVLRIGLEDEFPRGLSNAIIASPTIYDLIFDDCSPAVLLRFSRTCKAATIAVRSYIRRALNINRLLSRYFDDPVAFRSIQASTGTLISGSTAVQFLGRWFYPDSDLDLYVPMRHSRKLGKWLMDAGYVFSPNTVQDADFFTELLKMVESHERNSLSTSKVNTGMIYRMPGVAAIFNFVKAVGPGSPDFLKVQIIASLNSPVACIFDFHCTCVMNLITHEKAYALYPRATFEDRCALLCRSDGPTVILNQALDKYARRGWEIRRYRSREPGFDPALRSTSRWIDDGLSWVVDLDMEGVEVPAAPLDMRTEVPPDSVTYTNWQLLWSWSEPYIYCTLLRSPLLDATYVVTDALLVMLLRGAFQGVRSGTEDVNRTIRDVLKIEHPRAMIASWEVYVTAIGIPFSTRSFHPSCLRGRKGGLKSSIYRMNSVNNLLRSHM</sequence>
<dbReference type="KEGG" id="hir:HETIRDRAFT_327508"/>
<keyword evidence="2" id="KW-1185">Reference proteome</keyword>
<dbReference type="EMBL" id="KI925463">
    <property type="protein sequence ID" value="ETW77194.1"/>
    <property type="molecule type" value="Genomic_DNA"/>
</dbReference>
<accession>W4JUN7</accession>
<evidence type="ECO:0000313" key="1">
    <source>
        <dbReference type="EMBL" id="ETW77194.1"/>
    </source>
</evidence>
<dbReference type="InParanoid" id="W4JUN7"/>